<dbReference type="RefSeq" id="WP_264556320.1">
    <property type="nucleotide sequence ID" value="NZ_CP109980.1"/>
</dbReference>
<reference evidence="1 2" key="1">
    <citation type="journal article" date="2019" name="Int. J. Syst. Evol. Microbiol.">
        <title>The Global Catalogue of Microorganisms (GCM) 10K type strain sequencing project: providing services to taxonomists for standard genome sequencing and annotation.</title>
        <authorList>
            <consortium name="The Broad Institute Genomics Platform"/>
            <consortium name="The Broad Institute Genome Sequencing Center for Infectious Disease"/>
            <person name="Wu L."/>
            <person name="Ma J."/>
        </authorList>
    </citation>
    <scope>NUCLEOTIDE SEQUENCE [LARGE SCALE GENOMIC DNA]</scope>
    <source>
        <strain evidence="1 2">RDMS1</strain>
    </source>
</reference>
<dbReference type="InterPro" id="IPR029032">
    <property type="entry name" value="AhpD-like"/>
</dbReference>
<dbReference type="EMBL" id="JBHTAX010000004">
    <property type="protein sequence ID" value="MFC7192266.1"/>
    <property type="molecule type" value="Genomic_DNA"/>
</dbReference>
<sequence>MSSRPSIIEPGESTDENINKLLYESEEDWYGDAAFFGAMAHQPTLLTRIVSLFDAFSQGEHIDAETLELMRLKVAETHQCAYCATVRTQDVHDEVAPKEASVFGEVDTDALTRREYLAVRLAEQLSADPHRMTDGFFEALGEVYSDREIIELLLFASIEVGLDRFCIALALDTTERSPYPTGLEYPFENFD</sequence>
<proteinExistence type="predicted"/>
<protein>
    <submittedName>
        <fullName evidence="1">Carboxymuconolactone decarboxylase family protein</fullName>
    </submittedName>
</protein>
<organism evidence="1 2">
    <name type="scientific">Halocatena marina</name>
    <dbReference type="NCBI Taxonomy" id="2934937"/>
    <lineage>
        <taxon>Archaea</taxon>
        <taxon>Methanobacteriati</taxon>
        <taxon>Methanobacteriota</taxon>
        <taxon>Stenosarchaea group</taxon>
        <taxon>Halobacteria</taxon>
        <taxon>Halobacteriales</taxon>
        <taxon>Natronomonadaceae</taxon>
        <taxon>Halocatena</taxon>
    </lineage>
</organism>
<name>A0ABD5YVL0_9EURY</name>
<dbReference type="SUPFAM" id="SSF69118">
    <property type="entry name" value="AhpD-like"/>
    <property type="match status" value="1"/>
</dbReference>
<dbReference type="Gene3D" id="1.20.1290.10">
    <property type="entry name" value="AhpD-like"/>
    <property type="match status" value="1"/>
</dbReference>
<dbReference type="GeneID" id="76201937"/>
<accession>A0ABD5YVL0</accession>
<dbReference type="PANTHER" id="PTHR35446:SF2">
    <property type="entry name" value="CARBOXYMUCONOLACTONE DECARBOXYLASE-LIKE DOMAIN-CONTAINING PROTEIN"/>
    <property type="match status" value="1"/>
</dbReference>
<gene>
    <name evidence="1" type="ORF">ACFQL7_22245</name>
</gene>
<keyword evidence="2" id="KW-1185">Reference proteome</keyword>
<dbReference type="PANTHER" id="PTHR35446">
    <property type="entry name" value="SI:CH211-175M2.5"/>
    <property type="match status" value="1"/>
</dbReference>
<comment type="caution">
    <text evidence="1">The sequence shown here is derived from an EMBL/GenBank/DDBJ whole genome shotgun (WGS) entry which is preliminary data.</text>
</comment>
<evidence type="ECO:0000313" key="2">
    <source>
        <dbReference type="Proteomes" id="UP001596417"/>
    </source>
</evidence>
<dbReference type="Proteomes" id="UP001596417">
    <property type="component" value="Unassembled WGS sequence"/>
</dbReference>
<dbReference type="AlphaFoldDB" id="A0ABD5YVL0"/>
<evidence type="ECO:0000313" key="1">
    <source>
        <dbReference type="EMBL" id="MFC7192266.1"/>
    </source>
</evidence>